<gene>
    <name evidence="2" type="ORF">B0T16DRAFT_460588</name>
</gene>
<name>A0AA39Y2H7_9PEZI</name>
<reference evidence="2" key="1">
    <citation type="submission" date="2023-06" db="EMBL/GenBank/DDBJ databases">
        <title>Genome-scale phylogeny and comparative genomics of the fungal order Sordariales.</title>
        <authorList>
            <consortium name="Lawrence Berkeley National Laboratory"/>
            <person name="Hensen N."/>
            <person name="Bonometti L."/>
            <person name="Westerberg I."/>
            <person name="Brannstrom I.O."/>
            <person name="Guillou S."/>
            <person name="Cros-Aarteil S."/>
            <person name="Calhoun S."/>
            <person name="Haridas S."/>
            <person name="Kuo A."/>
            <person name="Mondo S."/>
            <person name="Pangilinan J."/>
            <person name="Riley R."/>
            <person name="Labutti K."/>
            <person name="Andreopoulos B."/>
            <person name="Lipzen A."/>
            <person name="Chen C."/>
            <person name="Yanf M."/>
            <person name="Daum C."/>
            <person name="Ng V."/>
            <person name="Clum A."/>
            <person name="Steindorff A."/>
            <person name="Ohm R."/>
            <person name="Martin F."/>
            <person name="Silar P."/>
            <person name="Natvig D."/>
            <person name="Lalanne C."/>
            <person name="Gautier V."/>
            <person name="Ament-Velasquez S.L."/>
            <person name="Kruys A."/>
            <person name="Hutchinson M.I."/>
            <person name="Powell A.J."/>
            <person name="Barry K."/>
            <person name="Miller A.N."/>
            <person name="Grigoriev I.V."/>
            <person name="Debuchy R."/>
            <person name="Gladieux P."/>
            <person name="Thoren M.H."/>
            <person name="Johannesson H."/>
        </authorList>
    </citation>
    <scope>NUCLEOTIDE SEQUENCE</scope>
    <source>
        <strain evidence="2">SMH2532-1</strain>
    </source>
</reference>
<organism evidence="2 3">
    <name type="scientific">Cercophora newfieldiana</name>
    <dbReference type="NCBI Taxonomy" id="92897"/>
    <lineage>
        <taxon>Eukaryota</taxon>
        <taxon>Fungi</taxon>
        <taxon>Dikarya</taxon>
        <taxon>Ascomycota</taxon>
        <taxon>Pezizomycotina</taxon>
        <taxon>Sordariomycetes</taxon>
        <taxon>Sordariomycetidae</taxon>
        <taxon>Sordariales</taxon>
        <taxon>Lasiosphaeriaceae</taxon>
        <taxon>Cercophora</taxon>
    </lineage>
</organism>
<sequence>MHNDAHPPYSRGPMATTPAKKPCTKKSRMGRFLPYIMACVGVAPTPDTVASIHGDALAREPVPKLKQAPALKQPEAAYMPPNYKARPTESESEAEPEPEVHRTVKGCQRSFRHRSCRLNHPGQCRRLRDIVEEKGNDFASMFRPLPGAPAIAYCGIIAAPP</sequence>
<protein>
    <submittedName>
        <fullName evidence="2">Uncharacterized protein</fullName>
    </submittedName>
</protein>
<dbReference type="AlphaFoldDB" id="A0AA39Y2H7"/>
<proteinExistence type="predicted"/>
<feature type="region of interest" description="Disordered" evidence="1">
    <location>
        <begin position="1"/>
        <end position="25"/>
    </location>
</feature>
<evidence type="ECO:0000313" key="3">
    <source>
        <dbReference type="Proteomes" id="UP001174936"/>
    </source>
</evidence>
<dbReference type="Proteomes" id="UP001174936">
    <property type="component" value="Unassembled WGS sequence"/>
</dbReference>
<dbReference type="EMBL" id="JAULSV010000005">
    <property type="protein sequence ID" value="KAK0644544.1"/>
    <property type="molecule type" value="Genomic_DNA"/>
</dbReference>
<accession>A0AA39Y2H7</accession>
<keyword evidence="3" id="KW-1185">Reference proteome</keyword>
<feature type="region of interest" description="Disordered" evidence="1">
    <location>
        <begin position="64"/>
        <end position="101"/>
    </location>
</feature>
<evidence type="ECO:0000313" key="2">
    <source>
        <dbReference type="EMBL" id="KAK0644544.1"/>
    </source>
</evidence>
<comment type="caution">
    <text evidence="2">The sequence shown here is derived from an EMBL/GenBank/DDBJ whole genome shotgun (WGS) entry which is preliminary data.</text>
</comment>
<evidence type="ECO:0000256" key="1">
    <source>
        <dbReference type="SAM" id="MobiDB-lite"/>
    </source>
</evidence>